<reference evidence="1 2" key="1">
    <citation type="journal article" date="2003" name="PLoS Biol.">
        <title>The genome sequence of Caenorhabditis briggsae: a platform for comparative genomics.</title>
        <authorList>
            <person name="Stein L.D."/>
            <person name="Bao Z."/>
            <person name="Blasiar D."/>
            <person name="Blumenthal T."/>
            <person name="Brent M.R."/>
            <person name="Chen N."/>
            <person name="Chinwalla A."/>
            <person name="Clarke L."/>
            <person name="Clee C."/>
            <person name="Coghlan A."/>
            <person name="Coulson A."/>
            <person name="D'Eustachio P."/>
            <person name="Fitch D.H."/>
            <person name="Fulton L.A."/>
            <person name="Fulton R.E."/>
            <person name="Griffiths-Jones S."/>
            <person name="Harris T.W."/>
            <person name="Hillier L.W."/>
            <person name="Kamath R."/>
            <person name="Kuwabara P.E."/>
            <person name="Mardis E.R."/>
            <person name="Marra M.A."/>
            <person name="Miner T.L."/>
            <person name="Minx P."/>
            <person name="Mullikin J.C."/>
            <person name="Plumb R.W."/>
            <person name="Rogers J."/>
            <person name="Schein J.E."/>
            <person name="Sohrmann M."/>
            <person name="Spieth J."/>
            <person name="Stajich J.E."/>
            <person name="Wei C."/>
            <person name="Willey D."/>
            <person name="Wilson R.K."/>
            <person name="Durbin R."/>
            <person name="Waterston R.H."/>
        </authorList>
    </citation>
    <scope>NUCLEOTIDE SEQUENCE [LARGE SCALE GENOMIC DNA]</scope>
    <source>
        <strain evidence="1 2">AF16</strain>
    </source>
</reference>
<organism evidence="1 2">
    <name type="scientific">Caenorhabditis briggsae</name>
    <dbReference type="NCBI Taxonomy" id="6238"/>
    <lineage>
        <taxon>Eukaryota</taxon>
        <taxon>Metazoa</taxon>
        <taxon>Ecdysozoa</taxon>
        <taxon>Nematoda</taxon>
        <taxon>Chromadorea</taxon>
        <taxon>Rhabditida</taxon>
        <taxon>Rhabditina</taxon>
        <taxon>Rhabditomorpha</taxon>
        <taxon>Rhabditoidea</taxon>
        <taxon>Rhabditidae</taxon>
        <taxon>Peloderinae</taxon>
        <taxon>Caenorhabditis</taxon>
    </lineage>
</organism>
<dbReference type="InParanoid" id="B6IEZ3"/>
<accession>B6IEZ3</accession>
<protein>
    <submittedName>
        <fullName evidence="1">Protein CBG27478</fullName>
    </submittedName>
</protein>
<reference evidence="1 2" key="2">
    <citation type="journal article" date="2011" name="PLoS Genet.">
        <title>Caenorhabditis briggsae recombinant inbred line genotypes reveal inter-strain incompatibility and the evolution of recombination.</title>
        <authorList>
            <person name="Ross J.A."/>
            <person name="Koboldt D.C."/>
            <person name="Staisch J.E."/>
            <person name="Chamberlin H.M."/>
            <person name="Gupta B.P."/>
            <person name="Miller R.D."/>
            <person name="Baird S.E."/>
            <person name="Haag E.S."/>
        </authorList>
    </citation>
    <scope>NUCLEOTIDE SEQUENCE [LARGE SCALE GENOMIC DNA]</scope>
    <source>
        <strain evidence="1 2">AF16</strain>
    </source>
</reference>
<evidence type="ECO:0000313" key="2">
    <source>
        <dbReference type="Proteomes" id="UP000008549"/>
    </source>
</evidence>
<dbReference type="GeneID" id="68918930"/>
<gene>
    <name evidence="1" type="ORF">CBG27478</name>
    <name evidence="1" type="ORF">CBG_27478</name>
</gene>
<keyword evidence="2" id="KW-1185">Reference proteome</keyword>
<proteinExistence type="predicted"/>
<dbReference type="RefSeq" id="XP_045098046.1">
    <property type="nucleotide sequence ID" value="XM_045238985.1"/>
</dbReference>
<dbReference type="Proteomes" id="UP000008549">
    <property type="component" value="Unassembled WGS sequence"/>
</dbReference>
<evidence type="ECO:0000313" key="1">
    <source>
        <dbReference type="EMBL" id="CAR98473.1"/>
    </source>
</evidence>
<dbReference type="CTD" id="68918930"/>
<dbReference type="AlphaFoldDB" id="B6IEZ3"/>
<dbReference type="KEGG" id="cbr:CBG_27478"/>
<name>B6IEZ3_CAEBR</name>
<dbReference type="EMBL" id="HE601451">
    <property type="protein sequence ID" value="CAR98473.1"/>
    <property type="molecule type" value="Genomic_DNA"/>
</dbReference>
<sequence length="76" mass="8806">MFLNALGYYISSTNQHVKTSKVPKSVSDDGRSTSPRLLLNVLIKIRIKISERLRIEEQIDYRASIFECLPYSLLYI</sequence>
<dbReference type="HOGENOM" id="CLU_2656686_0_0_1"/>